<accession>A0A4Y3WF98</accession>
<name>A0A4Y3WF98_NITWI</name>
<dbReference type="Proteomes" id="UP000318825">
    <property type="component" value="Unassembled WGS sequence"/>
</dbReference>
<comment type="caution">
    <text evidence="1">The sequence shown here is derived from an EMBL/GenBank/DDBJ whole genome shotgun (WGS) entry which is preliminary data.</text>
</comment>
<gene>
    <name evidence="1" type="ORF">NWI01_34550</name>
</gene>
<evidence type="ECO:0000313" key="1">
    <source>
        <dbReference type="EMBL" id="GEC17563.1"/>
    </source>
</evidence>
<proteinExistence type="predicted"/>
<dbReference type="EMBL" id="BJNF01000118">
    <property type="protein sequence ID" value="GEC17563.1"/>
    <property type="molecule type" value="Genomic_DNA"/>
</dbReference>
<dbReference type="AntiFam" id="ANF00125">
    <property type="entry name" value="Shadow ORF (opposite lpxD)"/>
</dbReference>
<organism evidence="1 2">
    <name type="scientific">Nitrobacter winogradskyi</name>
    <name type="common">Nitrobacter agilis</name>
    <dbReference type="NCBI Taxonomy" id="913"/>
    <lineage>
        <taxon>Bacteria</taxon>
        <taxon>Pseudomonadati</taxon>
        <taxon>Pseudomonadota</taxon>
        <taxon>Alphaproteobacteria</taxon>
        <taxon>Hyphomicrobiales</taxon>
        <taxon>Nitrobacteraceae</taxon>
        <taxon>Nitrobacter</taxon>
    </lineage>
</organism>
<sequence length="153" mass="17201">MKLPDWYSRRAANRGERGHVAHHTATRRDARAGSNHDMIRYRCLSSNHNVVTEDSAASNADLSRYHAGDTDSYIMTNLHQVIDHSARTNDGVAERASVDCSVSTDFDIVSNHDATKLRCADWPTRSWTKPETGCANSRARKDFHTIAYERVAN</sequence>
<evidence type="ECO:0000313" key="2">
    <source>
        <dbReference type="Proteomes" id="UP000318825"/>
    </source>
</evidence>
<protein>
    <submittedName>
        <fullName evidence="1">Uncharacterized protein</fullName>
    </submittedName>
</protein>
<dbReference type="AlphaFoldDB" id="A0A4Y3WF98"/>
<reference evidence="1 2" key="1">
    <citation type="submission" date="2019-06" db="EMBL/GenBank/DDBJ databases">
        <title>Whole genome shotgun sequence of Nitrobacter winogradskyi NBRC 14297.</title>
        <authorList>
            <person name="Hosoyama A."/>
            <person name="Uohara A."/>
            <person name="Ohji S."/>
            <person name="Ichikawa N."/>
        </authorList>
    </citation>
    <scope>NUCLEOTIDE SEQUENCE [LARGE SCALE GENOMIC DNA]</scope>
    <source>
        <strain evidence="1 2">NBRC 14297</strain>
    </source>
</reference>